<dbReference type="InterPro" id="IPR037051">
    <property type="entry name" value="4-carb_acid_sugar_kinase_N_sf"/>
</dbReference>
<evidence type="ECO:0000259" key="7">
    <source>
        <dbReference type="Pfam" id="PF07005"/>
    </source>
</evidence>
<accession>D3EQV3</accession>
<dbReference type="AlphaFoldDB" id="D3EQV3"/>
<dbReference type="Gene3D" id="3.40.50.10840">
    <property type="entry name" value="Putative sugar-binding, N-terminal domain"/>
    <property type="match status" value="1"/>
</dbReference>
<gene>
    <name evidence="9" type="ordered locus">UCYN_11840</name>
</gene>
<dbReference type="InterPro" id="IPR010737">
    <property type="entry name" value="4-carb_acid_sugar_kinase_N"/>
</dbReference>
<evidence type="ECO:0000256" key="6">
    <source>
        <dbReference type="ARBA" id="ARBA00023277"/>
    </source>
</evidence>
<keyword evidence="6" id="KW-0119">Carbohydrate metabolism</keyword>
<keyword evidence="3" id="KW-0547">Nucleotide-binding</keyword>
<dbReference type="RefSeq" id="WP_012954540.1">
    <property type="nucleotide sequence ID" value="NC_013771.1"/>
</dbReference>
<dbReference type="KEGG" id="cyu:UCYN_11840"/>
<evidence type="ECO:0000259" key="8">
    <source>
        <dbReference type="Pfam" id="PF17042"/>
    </source>
</evidence>
<proteinExistence type="inferred from homology"/>
<evidence type="ECO:0000256" key="1">
    <source>
        <dbReference type="ARBA" id="ARBA00005715"/>
    </source>
</evidence>
<evidence type="ECO:0000256" key="4">
    <source>
        <dbReference type="ARBA" id="ARBA00022777"/>
    </source>
</evidence>
<evidence type="ECO:0000256" key="5">
    <source>
        <dbReference type="ARBA" id="ARBA00022840"/>
    </source>
</evidence>
<organism evidence="10">
    <name type="scientific">Atelocyanobacterium thalassa (isolate ALOHA)</name>
    <dbReference type="NCBI Taxonomy" id="1453429"/>
    <lineage>
        <taxon>Bacteria</taxon>
        <taxon>Bacillati</taxon>
        <taxon>Cyanobacteriota</taxon>
        <taxon>Cyanophyceae</taxon>
        <taxon>Oscillatoriophycideae</taxon>
        <taxon>Chroococcales</taxon>
        <taxon>Aphanothecaceae</taxon>
        <taxon>Candidatus Atelocyanobacterium</taxon>
        <taxon>Candidatus Atelocyanobacterium thalassae</taxon>
    </lineage>
</organism>
<dbReference type="InterPro" id="IPR042213">
    <property type="entry name" value="NBD_C_sf"/>
</dbReference>
<reference evidence="9 10" key="1">
    <citation type="journal article" date="2010" name="Nature">
        <title>Metabolic streamlining in an open-ocean nitrogen-fixing cyanobacterium.</title>
        <authorList>
            <person name="Tripp H.J."/>
            <person name="Bench S.R."/>
            <person name="Turk K.A."/>
            <person name="Foster R.A."/>
            <person name="Desany B.A."/>
            <person name="Niazi F."/>
            <person name="Affourtit J.P."/>
            <person name="Zehr J.P."/>
        </authorList>
    </citation>
    <scope>NUCLEOTIDE SEQUENCE [LARGE SCALE GENOMIC DNA]</scope>
    <source>
        <strain evidence="10">ALOHA</strain>
    </source>
</reference>
<dbReference type="GO" id="GO:0005524">
    <property type="term" value="F:ATP binding"/>
    <property type="evidence" value="ECO:0007669"/>
    <property type="project" value="UniProtKB-KW"/>
</dbReference>
<dbReference type="OrthoDB" id="153193at2"/>
<evidence type="ECO:0000256" key="3">
    <source>
        <dbReference type="ARBA" id="ARBA00022741"/>
    </source>
</evidence>
<name>D3EQV3_ATETH</name>
<protein>
    <submittedName>
        <fullName evidence="9">Uncharacterized conserved protein</fullName>
    </submittedName>
</protein>
<dbReference type="Gene3D" id="3.40.980.20">
    <property type="entry name" value="Four-carbon acid sugar kinase, nucleotide binding domain"/>
    <property type="match status" value="1"/>
</dbReference>
<evidence type="ECO:0000313" key="9">
    <source>
        <dbReference type="EMBL" id="ADB95853.1"/>
    </source>
</evidence>
<sequence>MVCVSKIIVLDDDPTGSQTVHSCLLLMEWDIETIRLGLRDKSSILFIITNTRALISEEAKKITQQVCHNLKIALENENITRFLIYSRFDSTLRGHYPLEIEIISNNFGEFDSHFFIPAFLEGGRKTINSIQYLDDRVDLDPVHRTEFAKDSVFNYSHSYLPYYIEEKTKKLLKATDVGRLLLKDIRKGSLNKLMNLNSNRCIVVDAEHQSDLNYFAKDLQTAVNLGKKFLLCGAASMLTSLAKIGKQPLENKNIQEYKYKNNPGIILVGSYSKKTTEQLNDLLQQNNVLGLEINLKKLQDYLDNQSRFLTKFLDQIKTIHNSGKTVVIYTSRQQITFTSLEEKSNFEKLIFLLLTKITQNLPSNISFLISKGGTTSNNFLRTTLKLRSIRLLGQILPGCSIVKTSENNTLFPGLLILLFPGNVGDVKTLTNAYNILNK</sequence>
<feature type="domain" description="Four-carbon acid sugar kinase N-terminal" evidence="7">
    <location>
        <begin position="7"/>
        <end position="241"/>
    </location>
</feature>
<dbReference type="EMBL" id="CP001842">
    <property type="protein sequence ID" value="ADB95853.1"/>
    <property type="molecule type" value="Genomic_DNA"/>
</dbReference>
<dbReference type="InterPro" id="IPR031475">
    <property type="entry name" value="NBD_C"/>
</dbReference>
<evidence type="ECO:0000256" key="2">
    <source>
        <dbReference type="ARBA" id="ARBA00022679"/>
    </source>
</evidence>
<evidence type="ECO:0000313" key="10">
    <source>
        <dbReference type="Proteomes" id="UP000001405"/>
    </source>
</evidence>
<keyword evidence="10" id="KW-1185">Reference proteome</keyword>
<keyword evidence="5" id="KW-0067">ATP-binding</keyword>
<dbReference type="PATRIC" id="fig|713887.8.peg.1111"/>
<keyword evidence="4" id="KW-0418">Kinase</keyword>
<dbReference type="STRING" id="1453429.UCYN_11840"/>
<dbReference type="Pfam" id="PF17042">
    <property type="entry name" value="NBD_C"/>
    <property type="match status" value="1"/>
</dbReference>
<keyword evidence="2" id="KW-0808">Transferase</keyword>
<dbReference type="Proteomes" id="UP000001405">
    <property type="component" value="Chromosome"/>
</dbReference>
<feature type="domain" description="Four-carbon acid sugar kinase nucleotide binding" evidence="8">
    <location>
        <begin position="266"/>
        <end position="429"/>
    </location>
</feature>
<dbReference type="HOGENOM" id="CLU_044742_0_0_3"/>
<dbReference type="SUPFAM" id="SSF142764">
    <property type="entry name" value="YgbK-like"/>
    <property type="match status" value="1"/>
</dbReference>
<dbReference type="GO" id="GO:0016301">
    <property type="term" value="F:kinase activity"/>
    <property type="evidence" value="ECO:0007669"/>
    <property type="project" value="UniProtKB-KW"/>
</dbReference>
<comment type="similarity">
    <text evidence="1">Belongs to the four-carbon acid sugar kinase family.</text>
</comment>
<dbReference type="Pfam" id="PF07005">
    <property type="entry name" value="SBD_N"/>
    <property type="match status" value="1"/>
</dbReference>